<dbReference type="Proteomes" id="UP000465778">
    <property type="component" value="Unassembled WGS sequence"/>
</dbReference>
<dbReference type="EMBL" id="VDEM01000163">
    <property type="protein sequence ID" value="KAF0821188.1"/>
    <property type="molecule type" value="Genomic_DNA"/>
</dbReference>
<dbReference type="RefSeq" id="WP_268875319.1">
    <property type="nucleotide sequence ID" value="NZ_JABVDD010000005.1"/>
</dbReference>
<comment type="caution">
    <text evidence="1">The sequence shown here is derived from an EMBL/GenBank/DDBJ whole genome shotgun (WGS) entry which is preliminary data.</text>
</comment>
<reference evidence="1 2" key="1">
    <citation type="journal article" date="2020" name="G3 (Bethesda)">
        <title>Whole Genome Sequencing and Comparative Genomics of Two Nematicidal Bacillus Strains Reveals a Wide Range of Possible Virulence Factors.</title>
        <authorList>
            <person name="Susic N."/>
            <person name="Janezic S."/>
            <person name="Rupnik M."/>
            <person name="Geric Stare B."/>
        </authorList>
    </citation>
    <scope>NUCLEOTIDE SEQUENCE [LARGE SCALE GENOMIC DNA]</scope>
    <source>
        <strain evidence="1 2">I-1582</strain>
    </source>
</reference>
<dbReference type="GeneID" id="80426541"/>
<proteinExistence type="predicted"/>
<evidence type="ECO:0000313" key="2">
    <source>
        <dbReference type="Proteomes" id="UP000465778"/>
    </source>
</evidence>
<protein>
    <submittedName>
        <fullName evidence="1">Uncharacterized protein</fullName>
    </submittedName>
</protein>
<gene>
    <name evidence="1" type="ORF">KIS1582_5130</name>
</gene>
<sequence>MSSLFPSLYDIAMQPLEKRNFQKISDLIEDVCLGFWAVAD</sequence>
<name>A0A800MRM6_CYTFI</name>
<dbReference type="AlphaFoldDB" id="A0A800MRM6"/>
<organism evidence="1 2">
    <name type="scientific">Cytobacillus firmus</name>
    <name type="common">Bacillus firmus</name>
    <dbReference type="NCBI Taxonomy" id="1399"/>
    <lineage>
        <taxon>Bacteria</taxon>
        <taxon>Bacillati</taxon>
        <taxon>Bacillota</taxon>
        <taxon>Bacilli</taxon>
        <taxon>Bacillales</taxon>
        <taxon>Bacillaceae</taxon>
        <taxon>Cytobacillus</taxon>
    </lineage>
</organism>
<accession>A0A800MRM6</accession>
<evidence type="ECO:0000313" key="1">
    <source>
        <dbReference type="EMBL" id="KAF0821188.1"/>
    </source>
</evidence>